<reference evidence="2 4" key="2">
    <citation type="journal article" date="2018" name="Plant J.">
        <title>The Physcomitrella patens chromosome-scale assembly reveals moss genome structure and evolution.</title>
        <authorList>
            <person name="Lang D."/>
            <person name="Ullrich K.K."/>
            <person name="Murat F."/>
            <person name="Fuchs J."/>
            <person name="Jenkins J."/>
            <person name="Haas F.B."/>
            <person name="Piednoel M."/>
            <person name="Gundlach H."/>
            <person name="Van Bel M."/>
            <person name="Meyberg R."/>
            <person name="Vives C."/>
            <person name="Morata J."/>
            <person name="Symeonidi A."/>
            <person name="Hiss M."/>
            <person name="Muchero W."/>
            <person name="Kamisugi Y."/>
            <person name="Saleh O."/>
            <person name="Blanc G."/>
            <person name="Decker E.L."/>
            <person name="van Gessel N."/>
            <person name="Grimwood J."/>
            <person name="Hayes R.D."/>
            <person name="Graham S.W."/>
            <person name="Gunter L.E."/>
            <person name="McDaniel S.F."/>
            <person name="Hoernstein S.N.W."/>
            <person name="Larsson A."/>
            <person name="Li F.W."/>
            <person name="Perroud P.F."/>
            <person name="Phillips J."/>
            <person name="Ranjan P."/>
            <person name="Rokshar D.S."/>
            <person name="Rothfels C.J."/>
            <person name="Schneider L."/>
            <person name="Shu S."/>
            <person name="Stevenson D.W."/>
            <person name="Thummler F."/>
            <person name="Tillich M."/>
            <person name="Villarreal Aguilar J.C."/>
            <person name="Widiez T."/>
            <person name="Wong G.K."/>
            <person name="Wymore A."/>
            <person name="Zhang Y."/>
            <person name="Zimmer A.D."/>
            <person name="Quatrano R.S."/>
            <person name="Mayer K.F.X."/>
            <person name="Goodstein D."/>
            <person name="Casacuberta J.M."/>
            <person name="Vandepoele K."/>
            <person name="Reski R."/>
            <person name="Cuming A.C."/>
            <person name="Tuskan G.A."/>
            <person name="Maumus F."/>
            <person name="Salse J."/>
            <person name="Schmutz J."/>
            <person name="Rensing S.A."/>
        </authorList>
    </citation>
    <scope>NUCLEOTIDE SEQUENCE [LARGE SCALE GENOMIC DNA]</scope>
    <source>
        <strain evidence="3 4">cv. Gransden 2004</strain>
    </source>
</reference>
<name>A0A2K1IC32_PHYPA</name>
<gene>
    <name evidence="2" type="ORF">PHYPA_030331</name>
</gene>
<dbReference type="EMBL" id="ABEU02000026">
    <property type="protein sequence ID" value="PNR26850.1"/>
    <property type="molecule type" value="Genomic_DNA"/>
</dbReference>
<accession>A0A2K1IC32</accession>
<dbReference type="InParanoid" id="A0A2K1IC32"/>
<feature type="region of interest" description="Disordered" evidence="1">
    <location>
        <begin position="81"/>
        <end position="109"/>
    </location>
</feature>
<dbReference type="Proteomes" id="UP000006727">
    <property type="component" value="Chromosome 26"/>
</dbReference>
<dbReference type="Gramene" id="Pp3c26_6901V3.1">
    <property type="protein sequence ID" value="Pp3c26_6901V3.1"/>
    <property type="gene ID" value="Pp3c26_6901"/>
</dbReference>
<evidence type="ECO:0000313" key="4">
    <source>
        <dbReference type="Proteomes" id="UP000006727"/>
    </source>
</evidence>
<keyword evidence="4" id="KW-1185">Reference proteome</keyword>
<sequence>MLARHAAPRTALCSPCSRKRIVVTKHSPNSGGFGFLIRPFLSCSSRHGCVRRSCLCAAAWTGATVWRFSFSPKGSRPSVTTFGASLRPTPPFHQILEPPDSRASGSSKDLRLNNNMESNYSSYEEEPLAKIWTITSFLTLFV</sequence>
<evidence type="ECO:0000256" key="1">
    <source>
        <dbReference type="SAM" id="MobiDB-lite"/>
    </source>
</evidence>
<evidence type="ECO:0000313" key="3">
    <source>
        <dbReference type="EnsemblPlants" id="Pp3c26_6901V3.1"/>
    </source>
</evidence>
<organism evidence="2">
    <name type="scientific">Physcomitrium patens</name>
    <name type="common">Spreading-leaved earth moss</name>
    <name type="synonym">Physcomitrella patens</name>
    <dbReference type="NCBI Taxonomy" id="3218"/>
    <lineage>
        <taxon>Eukaryota</taxon>
        <taxon>Viridiplantae</taxon>
        <taxon>Streptophyta</taxon>
        <taxon>Embryophyta</taxon>
        <taxon>Bryophyta</taxon>
        <taxon>Bryophytina</taxon>
        <taxon>Bryopsida</taxon>
        <taxon>Funariidae</taxon>
        <taxon>Funariales</taxon>
        <taxon>Funariaceae</taxon>
        <taxon>Physcomitrium</taxon>
    </lineage>
</organism>
<dbReference type="EnsemblPlants" id="Pp3c26_6901V3.1">
    <property type="protein sequence ID" value="Pp3c26_6901V3.1"/>
    <property type="gene ID" value="Pp3c26_6901"/>
</dbReference>
<proteinExistence type="predicted"/>
<reference evidence="3" key="3">
    <citation type="submission" date="2020-12" db="UniProtKB">
        <authorList>
            <consortium name="EnsemblPlants"/>
        </authorList>
    </citation>
    <scope>IDENTIFICATION</scope>
</reference>
<dbReference type="AlphaFoldDB" id="A0A2K1IC32"/>
<reference evidence="2 4" key="1">
    <citation type="journal article" date="2008" name="Science">
        <title>The Physcomitrella genome reveals evolutionary insights into the conquest of land by plants.</title>
        <authorList>
            <person name="Rensing S."/>
            <person name="Lang D."/>
            <person name="Zimmer A."/>
            <person name="Terry A."/>
            <person name="Salamov A."/>
            <person name="Shapiro H."/>
            <person name="Nishiyama T."/>
            <person name="Perroud P.-F."/>
            <person name="Lindquist E."/>
            <person name="Kamisugi Y."/>
            <person name="Tanahashi T."/>
            <person name="Sakakibara K."/>
            <person name="Fujita T."/>
            <person name="Oishi K."/>
            <person name="Shin-I T."/>
            <person name="Kuroki Y."/>
            <person name="Toyoda A."/>
            <person name="Suzuki Y."/>
            <person name="Hashimoto A."/>
            <person name="Yamaguchi K."/>
            <person name="Sugano A."/>
            <person name="Kohara Y."/>
            <person name="Fujiyama A."/>
            <person name="Anterola A."/>
            <person name="Aoki S."/>
            <person name="Ashton N."/>
            <person name="Barbazuk W.B."/>
            <person name="Barker E."/>
            <person name="Bennetzen J."/>
            <person name="Bezanilla M."/>
            <person name="Blankenship R."/>
            <person name="Cho S.H."/>
            <person name="Dutcher S."/>
            <person name="Estelle M."/>
            <person name="Fawcett J.A."/>
            <person name="Gundlach H."/>
            <person name="Hanada K."/>
            <person name="Heyl A."/>
            <person name="Hicks K.A."/>
            <person name="Hugh J."/>
            <person name="Lohr M."/>
            <person name="Mayer K."/>
            <person name="Melkozernov A."/>
            <person name="Murata T."/>
            <person name="Nelson D."/>
            <person name="Pils B."/>
            <person name="Prigge M."/>
            <person name="Reiss B."/>
            <person name="Renner T."/>
            <person name="Rombauts S."/>
            <person name="Rushton P."/>
            <person name="Sanderfoot A."/>
            <person name="Schween G."/>
            <person name="Shiu S.-H."/>
            <person name="Stueber K."/>
            <person name="Theodoulou F.L."/>
            <person name="Tu H."/>
            <person name="Van de Peer Y."/>
            <person name="Verrier P.J."/>
            <person name="Waters E."/>
            <person name="Wood A."/>
            <person name="Yang L."/>
            <person name="Cove D."/>
            <person name="Cuming A."/>
            <person name="Hasebe M."/>
            <person name="Lucas S."/>
            <person name="Mishler D.B."/>
            <person name="Reski R."/>
            <person name="Grigoriev I."/>
            <person name="Quatrano R.S."/>
            <person name="Boore J.L."/>
        </authorList>
    </citation>
    <scope>NUCLEOTIDE SEQUENCE [LARGE SCALE GENOMIC DNA]</scope>
    <source>
        <strain evidence="3 4">cv. Gransden 2004</strain>
    </source>
</reference>
<evidence type="ECO:0000313" key="2">
    <source>
        <dbReference type="EMBL" id="PNR26850.1"/>
    </source>
</evidence>
<protein>
    <submittedName>
        <fullName evidence="2 3">Uncharacterized protein</fullName>
    </submittedName>
</protein>